<dbReference type="SMART" id="SM00209">
    <property type="entry name" value="TSP1"/>
    <property type="match status" value="11"/>
</dbReference>
<dbReference type="AlphaFoldDB" id="A0ABD3UUU9"/>
<dbReference type="PRINTS" id="PR01705">
    <property type="entry name" value="TSP1REPEAT"/>
</dbReference>
<dbReference type="InterPro" id="IPR052065">
    <property type="entry name" value="Compl_asym_regulator"/>
</dbReference>
<keyword evidence="4" id="KW-1185">Reference proteome</keyword>
<name>A0ABD3UUU9_SINWO</name>
<dbReference type="Gene3D" id="2.20.100.10">
    <property type="entry name" value="Thrombospondin type-1 (TSP1) repeat"/>
    <property type="match status" value="11"/>
</dbReference>
<organism evidence="3 4">
    <name type="scientific">Sinanodonta woodiana</name>
    <name type="common">Chinese pond mussel</name>
    <name type="synonym">Anodonta woodiana</name>
    <dbReference type="NCBI Taxonomy" id="1069815"/>
    <lineage>
        <taxon>Eukaryota</taxon>
        <taxon>Metazoa</taxon>
        <taxon>Spiralia</taxon>
        <taxon>Lophotrochozoa</taxon>
        <taxon>Mollusca</taxon>
        <taxon>Bivalvia</taxon>
        <taxon>Autobranchia</taxon>
        <taxon>Heteroconchia</taxon>
        <taxon>Palaeoheterodonta</taxon>
        <taxon>Unionida</taxon>
        <taxon>Unionoidea</taxon>
        <taxon>Unionidae</taxon>
        <taxon>Unioninae</taxon>
        <taxon>Sinanodonta</taxon>
    </lineage>
</organism>
<keyword evidence="2" id="KW-1015">Disulfide bond</keyword>
<feature type="non-terminal residue" evidence="3">
    <location>
        <position position="1"/>
    </location>
</feature>
<evidence type="ECO:0000313" key="4">
    <source>
        <dbReference type="Proteomes" id="UP001634394"/>
    </source>
</evidence>
<feature type="non-terminal residue" evidence="3">
    <location>
        <position position="627"/>
    </location>
</feature>
<evidence type="ECO:0000313" key="3">
    <source>
        <dbReference type="EMBL" id="KAL3852007.1"/>
    </source>
</evidence>
<evidence type="ECO:0000256" key="1">
    <source>
        <dbReference type="ARBA" id="ARBA00022737"/>
    </source>
</evidence>
<dbReference type="InterPro" id="IPR000884">
    <property type="entry name" value="TSP1_rpt"/>
</dbReference>
<proteinExistence type="predicted"/>
<protein>
    <recommendedName>
        <fullName evidence="5">Hemicentin-1</fullName>
    </recommendedName>
</protein>
<keyword evidence="1" id="KW-0677">Repeat</keyword>
<reference evidence="3 4" key="1">
    <citation type="submission" date="2024-11" db="EMBL/GenBank/DDBJ databases">
        <title>Chromosome-level genome assembly of the freshwater bivalve Anodonta woodiana.</title>
        <authorList>
            <person name="Chen X."/>
        </authorList>
    </citation>
    <scope>NUCLEOTIDE SEQUENCE [LARGE SCALE GENOMIC DNA]</scope>
    <source>
        <strain evidence="3">MN2024</strain>
        <tissue evidence="3">Gills</tissue>
    </source>
</reference>
<dbReference type="Proteomes" id="UP001634394">
    <property type="component" value="Unassembled WGS sequence"/>
</dbReference>
<dbReference type="FunFam" id="2.20.100.10:FF:000001">
    <property type="entry name" value="semaphorin-5A isoform X1"/>
    <property type="match status" value="9"/>
</dbReference>
<comment type="caution">
    <text evidence="3">The sequence shown here is derived from an EMBL/GenBank/DDBJ whole genome shotgun (WGS) entry which is preliminary data.</text>
</comment>
<dbReference type="SUPFAM" id="SSF82895">
    <property type="entry name" value="TSP-1 type 1 repeat"/>
    <property type="match status" value="11"/>
</dbReference>
<evidence type="ECO:0000256" key="2">
    <source>
        <dbReference type="ARBA" id="ARBA00023157"/>
    </source>
</evidence>
<evidence type="ECO:0008006" key="5">
    <source>
        <dbReference type="Google" id="ProtNLM"/>
    </source>
</evidence>
<dbReference type="EMBL" id="JBJQND010000015">
    <property type="protein sequence ID" value="KAL3852007.1"/>
    <property type="molecule type" value="Genomic_DNA"/>
</dbReference>
<dbReference type="FunFam" id="2.20.100.10:FF:000002">
    <property type="entry name" value="Unc-5 netrin receptor C"/>
    <property type="match status" value="1"/>
</dbReference>
<gene>
    <name evidence="3" type="ORF">ACJMK2_015696</name>
</gene>
<dbReference type="Pfam" id="PF00090">
    <property type="entry name" value="TSP_1"/>
    <property type="match status" value="11"/>
</dbReference>
<dbReference type="PROSITE" id="PS50092">
    <property type="entry name" value="TSP1"/>
    <property type="match status" value="11"/>
</dbReference>
<dbReference type="InterPro" id="IPR036383">
    <property type="entry name" value="TSP1_rpt_sf"/>
</dbReference>
<accession>A0ABD3UUU9</accession>
<sequence length="627" mass="68367">DGSWTVWSSWTQCTVTCGGGVKYKGRSCLFLSGHPHGKDCVGNPTDKAVCNTDLCPVDGHWGSWSSWTICTTSCGNGNHMRVRNCTYTDGVPRGNPCDGTHSETTSCNPTPCPVDGVWEVWSNWNDCSQTCGSGYQLRTRNCHFQPGVPHGIDCHGQNRDTRKCNTDLCPRDGSWSAWSEWTSCTATCDNGTHSRNRTCLYPPHLVHGHVCSGPNSQTDRCNINLCPLDGHLGEWYGWSRCSHSCGNGTHTRKRDCRFNPHYPRGNNCTAPLQETGPCSSGLCPVDGTWSFWTTWDSCSKSCGNGIQSKSRTCEFPDGVSHGEDCHGNSHENRTCNSSPCPVDGKWTDWAGWSSCTVSCGNGTKTRSRTCSFIDGAPHGANCTGVLKDTIRCNTSACPVDGVWRSWSQWSACTKTCDTGEHSRTRECFYPDGVPRGTHCDGSTSETAKCNRDLCPVDGSWATWSDWSKCSLTCSNGTSTRNRQCIFLSGRPHGHNCTGMSHEIMTCSEGLCPVDGVWSNWGAWKSCSLTCGNGTQSRTRICEFTSGHPHGHNCTGEVTQHQSCSTNLCPVNGLWHEWSNWTSCSQTCGNGTQSRDRICYFPSGVPHGNNCSGAARQVQTCNPNQCPG</sequence>
<dbReference type="PANTHER" id="PTHR22906">
    <property type="entry name" value="PROPERDIN"/>
    <property type="match status" value="1"/>
</dbReference>